<dbReference type="Gene3D" id="3.40.50.300">
    <property type="entry name" value="P-loop containing nucleotide triphosphate hydrolases"/>
    <property type="match status" value="1"/>
</dbReference>
<reference evidence="1" key="1">
    <citation type="journal article" date="2020" name="J. Eukaryot. Microbiol.">
        <title>De novo Sequencing, Assembly and Annotation of the Transcriptome for the Free-Living Testate Amoeba Arcella intermedia.</title>
        <authorList>
            <person name="Ribeiro G.M."/>
            <person name="Porfirio-Sousa A.L."/>
            <person name="Maurer-Alcala X.X."/>
            <person name="Katz L.A."/>
            <person name="Lahr D.J.G."/>
        </authorList>
    </citation>
    <scope>NUCLEOTIDE SEQUENCE</scope>
</reference>
<protein>
    <submittedName>
        <fullName evidence="1">Uncharacterized protein</fullName>
    </submittedName>
</protein>
<dbReference type="AlphaFoldDB" id="A0A6B2LMF8"/>
<dbReference type="InterPro" id="IPR050209">
    <property type="entry name" value="Rab_GTPases_membrane_traffic"/>
</dbReference>
<organism evidence="1">
    <name type="scientific">Arcella intermedia</name>
    <dbReference type="NCBI Taxonomy" id="1963864"/>
    <lineage>
        <taxon>Eukaryota</taxon>
        <taxon>Amoebozoa</taxon>
        <taxon>Tubulinea</taxon>
        <taxon>Elardia</taxon>
        <taxon>Arcellinida</taxon>
        <taxon>Sphaerothecina</taxon>
        <taxon>Arcellidae</taxon>
        <taxon>Arcella</taxon>
    </lineage>
</organism>
<dbReference type="GO" id="GO:0005525">
    <property type="term" value="F:GTP binding"/>
    <property type="evidence" value="ECO:0007669"/>
    <property type="project" value="InterPro"/>
</dbReference>
<dbReference type="PRINTS" id="PR00449">
    <property type="entry name" value="RASTRNSFRMNG"/>
</dbReference>
<dbReference type="PANTHER" id="PTHR47979">
    <property type="entry name" value="DRAB11-RELATED"/>
    <property type="match status" value="1"/>
</dbReference>
<dbReference type="SUPFAM" id="SSF52540">
    <property type="entry name" value="P-loop containing nucleoside triphosphate hydrolases"/>
    <property type="match status" value="1"/>
</dbReference>
<sequence>MGALLVYSIASRQTFENCITWLEELNCHADPGILVMLVGNKTDLESLREVPTSAATEFAQKNSLLLIETSARDNTNVNEAFYKLIQEIYKQVNSPHNPLVSEGTPTVPTGTKLESKSLKKNETINVKTDSRANNSEANNTDCNNC</sequence>
<dbReference type="InterPro" id="IPR001806">
    <property type="entry name" value="Small_GTPase"/>
</dbReference>
<name>A0A6B2LMF8_9EUKA</name>
<dbReference type="EMBL" id="GIBP01009293">
    <property type="protein sequence ID" value="NDV38262.1"/>
    <property type="molecule type" value="Transcribed_RNA"/>
</dbReference>
<dbReference type="SMART" id="SM00175">
    <property type="entry name" value="RAB"/>
    <property type="match status" value="1"/>
</dbReference>
<dbReference type="InterPro" id="IPR027417">
    <property type="entry name" value="P-loop_NTPase"/>
</dbReference>
<evidence type="ECO:0000313" key="1">
    <source>
        <dbReference type="EMBL" id="NDV38262.1"/>
    </source>
</evidence>
<dbReference type="PROSITE" id="PS51419">
    <property type="entry name" value="RAB"/>
    <property type="match status" value="1"/>
</dbReference>
<dbReference type="GO" id="GO:0003924">
    <property type="term" value="F:GTPase activity"/>
    <property type="evidence" value="ECO:0007669"/>
    <property type="project" value="InterPro"/>
</dbReference>
<dbReference type="Pfam" id="PF00071">
    <property type="entry name" value="Ras"/>
    <property type="match status" value="1"/>
</dbReference>
<proteinExistence type="predicted"/>
<dbReference type="PROSITE" id="PS51421">
    <property type="entry name" value="RAS"/>
    <property type="match status" value="1"/>
</dbReference>
<accession>A0A6B2LMF8</accession>
<dbReference type="SMART" id="SM00173">
    <property type="entry name" value="RAS"/>
    <property type="match status" value="1"/>
</dbReference>